<evidence type="ECO:0000256" key="4">
    <source>
        <dbReference type="ARBA" id="ARBA00022725"/>
    </source>
</evidence>
<evidence type="ECO:0000256" key="5">
    <source>
        <dbReference type="ARBA" id="ARBA00022989"/>
    </source>
</evidence>
<evidence type="ECO:0000256" key="9">
    <source>
        <dbReference type="SAM" id="SignalP"/>
    </source>
</evidence>
<dbReference type="Gene3D" id="1.20.1070.10">
    <property type="entry name" value="Rhodopsin 7-helix transmembrane proteins"/>
    <property type="match status" value="1"/>
</dbReference>
<dbReference type="GO" id="GO:0016020">
    <property type="term" value="C:membrane"/>
    <property type="evidence" value="ECO:0007669"/>
    <property type="project" value="UniProtKB-SubCell"/>
</dbReference>
<evidence type="ECO:0000313" key="10">
    <source>
        <dbReference type="Ensembl" id="ENSGALP00010004897.1"/>
    </source>
</evidence>
<name>A0A8V0XJH9_CHICK</name>
<evidence type="ECO:0008006" key="12">
    <source>
        <dbReference type="Google" id="ProtNLM"/>
    </source>
</evidence>
<dbReference type="PANTHER" id="PTHR26450:SF104">
    <property type="entry name" value="OLFACTORY RECEPTOR"/>
    <property type="match status" value="1"/>
</dbReference>
<dbReference type="InterPro" id="IPR000725">
    <property type="entry name" value="Olfact_rcpt"/>
</dbReference>
<keyword evidence="5 8" id="KW-1133">Transmembrane helix</keyword>
<comment type="subcellular location">
    <subcellularLocation>
        <location evidence="1">Membrane</location>
        <topology evidence="1">Multi-pass membrane protein</topology>
    </subcellularLocation>
</comment>
<proteinExistence type="predicted"/>
<dbReference type="InterPro" id="IPR050402">
    <property type="entry name" value="OR51/52/56-like"/>
</dbReference>
<evidence type="ECO:0000256" key="6">
    <source>
        <dbReference type="ARBA" id="ARBA00023136"/>
    </source>
</evidence>
<reference evidence="10" key="3">
    <citation type="submission" date="2025-09" db="UniProtKB">
        <authorList>
            <consortium name="Ensembl"/>
        </authorList>
    </citation>
    <scope>IDENTIFICATION</scope>
    <source>
        <strain evidence="10">broiler</strain>
    </source>
</reference>
<dbReference type="GO" id="GO:0007186">
    <property type="term" value="P:G protein-coupled receptor signaling pathway"/>
    <property type="evidence" value="ECO:0007669"/>
    <property type="project" value="InterPro"/>
</dbReference>
<evidence type="ECO:0000256" key="2">
    <source>
        <dbReference type="ARBA" id="ARBA00022606"/>
    </source>
</evidence>
<reference evidence="10" key="2">
    <citation type="submission" date="2025-08" db="UniProtKB">
        <authorList>
            <consortium name="Ensembl"/>
        </authorList>
    </citation>
    <scope>IDENTIFICATION</scope>
    <source>
        <strain evidence="10">broiler</strain>
    </source>
</reference>
<dbReference type="GeneTree" id="ENSGT01150000286967"/>
<feature type="transmembrane region" description="Helical" evidence="8">
    <location>
        <begin position="77"/>
        <end position="100"/>
    </location>
</feature>
<keyword evidence="11" id="KW-1185">Reference proteome</keyword>
<dbReference type="PANTHER" id="PTHR26450">
    <property type="entry name" value="OLFACTORY RECEPTOR 56B1-RELATED"/>
    <property type="match status" value="1"/>
</dbReference>
<evidence type="ECO:0000256" key="7">
    <source>
        <dbReference type="ARBA" id="ARBA00023224"/>
    </source>
</evidence>
<keyword evidence="9" id="KW-0732">Signal</keyword>
<keyword evidence="4" id="KW-0552">Olfaction</keyword>
<evidence type="ECO:0000256" key="8">
    <source>
        <dbReference type="SAM" id="Phobius"/>
    </source>
</evidence>
<keyword evidence="6 8" id="KW-0472">Membrane</keyword>
<keyword evidence="3 8" id="KW-0812">Transmembrane</keyword>
<protein>
    <recommendedName>
        <fullName evidence="12">G-protein coupled receptors family 1 profile domain-containing protein</fullName>
    </recommendedName>
</protein>
<evidence type="ECO:0000313" key="11">
    <source>
        <dbReference type="Proteomes" id="UP000000539"/>
    </source>
</evidence>
<reference evidence="10" key="1">
    <citation type="submission" date="2020-11" db="EMBL/GenBank/DDBJ databases">
        <title>Gallus gallus (Chicken) genome, bGalGal1, GRCg7b, maternal haplotype autosomes + Z &amp; W.</title>
        <authorList>
            <person name="Warren W."/>
            <person name="Formenti G."/>
            <person name="Fedrigo O."/>
            <person name="Haase B."/>
            <person name="Mountcastle J."/>
            <person name="Balacco J."/>
            <person name="Tracey A."/>
            <person name="Schneider V."/>
            <person name="Okimoto R."/>
            <person name="Cheng H."/>
            <person name="Hawken R."/>
            <person name="Howe K."/>
            <person name="Jarvis E.D."/>
        </authorList>
    </citation>
    <scope>NUCLEOTIDE SEQUENCE [LARGE SCALE GENOMIC DNA]</scope>
    <source>
        <strain evidence="10">Broiler</strain>
    </source>
</reference>
<dbReference type="Ensembl" id="ENSGALT00010008245.1">
    <property type="protein sequence ID" value="ENSGALP00010004897.1"/>
    <property type="gene ID" value="ENSGALG00010003539.1"/>
</dbReference>
<dbReference type="Proteomes" id="UP000000539">
    <property type="component" value="Chromosome 1"/>
</dbReference>
<dbReference type="SUPFAM" id="SSF81321">
    <property type="entry name" value="Family A G protein-coupled receptor-like"/>
    <property type="match status" value="1"/>
</dbReference>
<dbReference type="GlyGen" id="A0A8V0XJH9">
    <property type="glycosylation" value="1 site"/>
</dbReference>
<evidence type="ECO:0000256" key="1">
    <source>
        <dbReference type="ARBA" id="ARBA00004141"/>
    </source>
</evidence>
<evidence type="ECO:0000256" key="3">
    <source>
        <dbReference type="ARBA" id="ARBA00022692"/>
    </source>
</evidence>
<feature type="chain" id="PRO_5036460516" description="G-protein coupled receptors family 1 profile domain-containing protein" evidence="9">
    <location>
        <begin position="27"/>
        <end position="232"/>
    </location>
</feature>
<feature type="signal peptide" evidence="9">
    <location>
        <begin position="1"/>
        <end position="26"/>
    </location>
</feature>
<keyword evidence="7" id="KW-0807">Transducer</keyword>
<accession>A0A8V0XJH9</accession>
<dbReference type="Pfam" id="PF13853">
    <property type="entry name" value="7tm_4"/>
    <property type="match status" value="1"/>
</dbReference>
<feature type="transmembrane region" description="Helical" evidence="8">
    <location>
        <begin position="112"/>
        <end position="137"/>
    </location>
</feature>
<keyword evidence="2" id="KW-0716">Sensory transduction</keyword>
<dbReference type="GO" id="GO:0004984">
    <property type="term" value="F:olfactory receptor activity"/>
    <property type="evidence" value="ECO:0007669"/>
    <property type="project" value="InterPro"/>
</dbReference>
<dbReference type="AlphaFoldDB" id="A0A8V0XJH9"/>
<organism evidence="10 11">
    <name type="scientific">Gallus gallus</name>
    <name type="common">Chicken</name>
    <dbReference type="NCBI Taxonomy" id="9031"/>
    <lineage>
        <taxon>Eukaryota</taxon>
        <taxon>Metazoa</taxon>
        <taxon>Chordata</taxon>
        <taxon>Craniata</taxon>
        <taxon>Vertebrata</taxon>
        <taxon>Euteleostomi</taxon>
        <taxon>Archelosauria</taxon>
        <taxon>Archosauria</taxon>
        <taxon>Dinosauria</taxon>
        <taxon>Saurischia</taxon>
        <taxon>Theropoda</taxon>
        <taxon>Coelurosauria</taxon>
        <taxon>Aves</taxon>
        <taxon>Neognathae</taxon>
        <taxon>Galloanserae</taxon>
        <taxon>Galliformes</taxon>
        <taxon>Phasianidae</taxon>
        <taxon>Phasianinae</taxon>
        <taxon>Gallus</taxon>
    </lineage>
</organism>
<sequence>MMYIRATVLGSQELILPMLLQWGVWAVSQQGCHSGMLCYFLTPGPSAHEMLASNRTKSSSLTFTLTGIPGVLLSSHWMALPLCCLSLLTLLGNSTLLWMIKTDHSLHAPTHYFLSMLIMADLGLPLSTLPTMLAIFWSKFTSVCFETCAVQMYFICISTIEPGALVAMVSDCFIAICHSLHYAVPDQSLIMKTGGQFSRRASAQCSPLLFSSGRCPSAGPVCSPTPACIRTR</sequence>